<sequence>MQSTDPPPPHRPLPADPLTGRRRRARAGWLLAAAGVLVLGLTGPGLLPHAAGALLGGALYTALLYTLLMAAAPRLRPPTAGAVALAAGWAVELFQLTGVPESLGARSRAARLILGTTFDASDLPAYALGALAAAALHHTARRLAARGRR</sequence>
<protein>
    <recommendedName>
        <fullName evidence="4">DUF2809 domain-containing protein</fullName>
    </recommendedName>
</protein>
<feature type="transmembrane region" description="Helical" evidence="1">
    <location>
        <begin position="27"/>
        <end position="47"/>
    </location>
</feature>
<evidence type="ECO:0000313" key="2">
    <source>
        <dbReference type="EMBL" id="KDN88042.1"/>
    </source>
</evidence>
<dbReference type="RefSeq" id="WP_084223065.1">
    <property type="nucleotide sequence ID" value="NZ_KK853997.1"/>
</dbReference>
<dbReference type="OrthoDB" id="3874273at2"/>
<evidence type="ECO:0000256" key="1">
    <source>
        <dbReference type="SAM" id="Phobius"/>
    </source>
</evidence>
<dbReference type="AlphaFoldDB" id="A0A066Z3F1"/>
<dbReference type="InterPro" id="IPR021257">
    <property type="entry name" value="DUF2809"/>
</dbReference>
<dbReference type="Proteomes" id="UP000027178">
    <property type="component" value="Unassembled WGS sequence"/>
</dbReference>
<feature type="transmembrane region" description="Helical" evidence="1">
    <location>
        <begin position="53"/>
        <end position="72"/>
    </location>
</feature>
<dbReference type="PATRIC" id="fig|1348663.4.peg.99"/>
<comment type="caution">
    <text evidence="2">The sequence shown here is derived from an EMBL/GenBank/DDBJ whole genome shotgun (WGS) entry which is preliminary data.</text>
</comment>
<proteinExistence type="predicted"/>
<evidence type="ECO:0008006" key="4">
    <source>
        <dbReference type="Google" id="ProtNLM"/>
    </source>
</evidence>
<keyword evidence="3" id="KW-1185">Reference proteome</keyword>
<name>A0A066Z3F1_9ACTN</name>
<dbReference type="eggNOG" id="ENOG50336H1">
    <property type="taxonomic scope" value="Bacteria"/>
</dbReference>
<gene>
    <name evidence="2" type="ORF">KCH_01190</name>
</gene>
<keyword evidence="1" id="KW-1133">Transmembrane helix</keyword>
<keyword evidence="1" id="KW-0812">Transmembrane</keyword>
<dbReference type="EMBL" id="JNBY01000007">
    <property type="protein sequence ID" value="KDN88042.1"/>
    <property type="molecule type" value="Genomic_DNA"/>
</dbReference>
<keyword evidence="1" id="KW-0472">Membrane</keyword>
<dbReference type="HOGENOM" id="CLU_133181_0_0_11"/>
<organism evidence="2 3">
    <name type="scientific">Kitasatospora cheerisanensis KCTC 2395</name>
    <dbReference type="NCBI Taxonomy" id="1348663"/>
    <lineage>
        <taxon>Bacteria</taxon>
        <taxon>Bacillati</taxon>
        <taxon>Actinomycetota</taxon>
        <taxon>Actinomycetes</taxon>
        <taxon>Kitasatosporales</taxon>
        <taxon>Streptomycetaceae</taxon>
        <taxon>Kitasatospora</taxon>
    </lineage>
</organism>
<dbReference type="Pfam" id="PF10990">
    <property type="entry name" value="DUF2809"/>
    <property type="match status" value="1"/>
</dbReference>
<reference evidence="2 3" key="1">
    <citation type="submission" date="2014-05" db="EMBL/GenBank/DDBJ databases">
        <title>Draft Genome Sequence of Kitasatospora cheerisanensis KCTC 2395.</title>
        <authorList>
            <person name="Nam D.H."/>
        </authorList>
    </citation>
    <scope>NUCLEOTIDE SEQUENCE [LARGE SCALE GENOMIC DNA]</scope>
    <source>
        <strain evidence="2 3">KCTC 2395</strain>
    </source>
</reference>
<accession>A0A066Z3F1</accession>
<evidence type="ECO:0000313" key="3">
    <source>
        <dbReference type="Proteomes" id="UP000027178"/>
    </source>
</evidence>